<dbReference type="EMBL" id="JAELUP010000065">
    <property type="protein sequence ID" value="MBJ6362227.1"/>
    <property type="molecule type" value="Genomic_DNA"/>
</dbReference>
<gene>
    <name evidence="3" type="ORF">JFN88_13205</name>
</gene>
<keyword evidence="1" id="KW-0472">Membrane</keyword>
<dbReference type="InterPro" id="IPR003675">
    <property type="entry name" value="Rce1/LyrA-like_dom"/>
</dbReference>
<comment type="caution">
    <text evidence="3">The sequence shown here is derived from an EMBL/GenBank/DDBJ whole genome shotgun (WGS) entry which is preliminary data.</text>
</comment>
<proteinExistence type="predicted"/>
<keyword evidence="4" id="KW-1185">Reference proteome</keyword>
<evidence type="ECO:0000313" key="4">
    <source>
        <dbReference type="Proteomes" id="UP000640274"/>
    </source>
</evidence>
<feature type="transmembrane region" description="Helical" evidence="1">
    <location>
        <begin position="12"/>
        <end position="30"/>
    </location>
</feature>
<name>A0A934J882_9BACL</name>
<sequence>MNSLHNDWPLKKWAWVSLSGLLIYILLQILPSIASPEASGLQLKLIEKSEAERHAKDFILQEFGQSVLSSHAIHQSSKSLSGYLAKEKLTDTYNKEYDKQFPVDTYQVEVTSPRINSAGAVTQYYVYVHMQTGNIVAWNRLGALIDEEQRITNPDEARQAVIGFAQKRGFKPEQLDILSQSEDGSHTTVMVLDNTRIGEAKLQLRIQPVKMPDGRTQILTYKPSFKVPASYTDLVARQDKQANAMAFFGNLVMSGLLFVLSIIYAVLYRQHSSFKRGLIMTIVFAVFYIASNYNMADGVMSIMGENPDAELNVSVKLIIASLLSLILAVSVYFALIAGDGLWRQMGFKLWPRFGEQGFGETVWRSMKQGYLLALMLLGIQTLILLVLQYVLGVWTTTDVTQSPYNMKMPWLFPVIAWCAAISEEAIYRLFGIGLLRKWLKNTFIASLIPTVIWAMGHVTYPLYPSTTRLFELVIIGLIFSYILIRFGFITAVFTHAIFNTVMMCVMLFFLGDAVNIAAALFYLVLPVIIAWLLRGLHRRFKPSQAT</sequence>
<dbReference type="GO" id="GO:0008237">
    <property type="term" value="F:metallopeptidase activity"/>
    <property type="evidence" value="ECO:0007669"/>
    <property type="project" value="UniProtKB-KW"/>
</dbReference>
<evidence type="ECO:0000256" key="1">
    <source>
        <dbReference type="SAM" id="Phobius"/>
    </source>
</evidence>
<organism evidence="3 4">
    <name type="scientific">Paenibacillus roseus</name>
    <dbReference type="NCBI Taxonomy" id="2798579"/>
    <lineage>
        <taxon>Bacteria</taxon>
        <taxon>Bacillati</taxon>
        <taxon>Bacillota</taxon>
        <taxon>Bacilli</taxon>
        <taxon>Bacillales</taxon>
        <taxon>Paenibacillaceae</taxon>
        <taxon>Paenibacillus</taxon>
    </lineage>
</organism>
<dbReference type="AlphaFoldDB" id="A0A934J882"/>
<feature type="transmembrane region" description="Helical" evidence="1">
    <location>
        <begin position="516"/>
        <end position="533"/>
    </location>
</feature>
<dbReference type="Pfam" id="PF02517">
    <property type="entry name" value="Rce1-like"/>
    <property type="match status" value="1"/>
</dbReference>
<accession>A0A934J882</accession>
<keyword evidence="3" id="KW-0645">Protease</keyword>
<feature type="domain" description="CAAX prenyl protease 2/Lysostaphin resistance protein A-like" evidence="2">
    <location>
        <begin position="409"/>
        <end position="501"/>
    </location>
</feature>
<evidence type="ECO:0000259" key="2">
    <source>
        <dbReference type="Pfam" id="PF02517"/>
    </source>
</evidence>
<evidence type="ECO:0000313" key="3">
    <source>
        <dbReference type="EMBL" id="MBJ6362227.1"/>
    </source>
</evidence>
<feature type="transmembrane region" description="Helical" evidence="1">
    <location>
        <begin position="410"/>
        <end position="430"/>
    </location>
</feature>
<keyword evidence="3" id="KW-0482">Metalloprotease</keyword>
<feature type="transmembrane region" description="Helical" evidence="1">
    <location>
        <begin position="370"/>
        <end position="390"/>
    </location>
</feature>
<dbReference type="RefSeq" id="WP_199019755.1">
    <property type="nucleotide sequence ID" value="NZ_JAELUP010000065.1"/>
</dbReference>
<keyword evidence="3" id="KW-0378">Hydrolase</keyword>
<protein>
    <submittedName>
        <fullName evidence="3">CPBP family intramembrane metalloprotease</fullName>
    </submittedName>
</protein>
<feature type="transmembrane region" description="Helical" evidence="1">
    <location>
        <begin position="315"/>
        <end position="342"/>
    </location>
</feature>
<dbReference type="Proteomes" id="UP000640274">
    <property type="component" value="Unassembled WGS sequence"/>
</dbReference>
<feature type="transmembrane region" description="Helical" evidence="1">
    <location>
        <begin position="442"/>
        <end position="460"/>
    </location>
</feature>
<dbReference type="GO" id="GO:0080120">
    <property type="term" value="P:CAAX-box protein maturation"/>
    <property type="evidence" value="ECO:0007669"/>
    <property type="project" value="UniProtKB-ARBA"/>
</dbReference>
<keyword evidence="1" id="KW-1133">Transmembrane helix</keyword>
<reference evidence="3" key="1">
    <citation type="submission" date="2020-12" db="EMBL/GenBank/DDBJ databases">
        <authorList>
            <person name="Huq M.A."/>
        </authorList>
    </citation>
    <scope>NUCLEOTIDE SEQUENCE</scope>
    <source>
        <strain evidence="3">MAHUQ-46</strain>
    </source>
</reference>
<dbReference type="GO" id="GO:0004175">
    <property type="term" value="F:endopeptidase activity"/>
    <property type="evidence" value="ECO:0007669"/>
    <property type="project" value="UniProtKB-ARBA"/>
</dbReference>
<keyword evidence="1" id="KW-0812">Transmembrane</keyword>
<feature type="transmembrane region" description="Helical" evidence="1">
    <location>
        <begin position="244"/>
        <end position="266"/>
    </location>
</feature>
<feature type="transmembrane region" description="Helical" evidence="1">
    <location>
        <begin position="278"/>
        <end position="295"/>
    </location>
</feature>